<reference evidence="2" key="1">
    <citation type="submission" date="2016-11" db="UniProtKB">
        <authorList>
            <consortium name="WormBaseParasite"/>
        </authorList>
    </citation>
    <scope>IDENTIFICATION</scope>
</reference>
<name>A0A1I7XQC2_HETBA</name>
<dbReference type="WBParaSite" id="Hba_19670">
    <property type="protein sequence ID" value="Hba_19670"/>
    <property type="gene ID" value="Hba_19670"/>
</dbReference>
<dbReference type="GO" id="GO:0005739">
    <property type="term" value="C:mitochondrion"/>
    <property type="evidence" value="ECO:0007669"/>
    <property type="project" value="TreeGrafter"/>
</dbReference>
<dbReference type="AlphaFoldDB" id="A0A1I7XQC2"/>
<protein>
    <submittedName>
        <fullName evidence="2">Protein-tyrosine-phosphatase</fullName>
    </submittedName>
</protein>
<dbReference type="InterPro" id="IPR052482">
    <property type="entry name" value="mtLSU_mL37"/>
</dbReference>
<organism evidence="1 2">
    <name type="scientific">Heterorhabditis bacteriophora</name>
    <name type="common">Entomopathogenic nematode worm</name>
    <dbReference type="NCBI Taxonomy" id="37862"/>
    <lineage>
        <taxon>Eukaryota</taxon>
        <taxon>Metazoa</taxon>
        <taxon>Ecdysozoa</taxon>
        <taxon>Nematoda</taxon>
        <taxon>Chromadorea</taxon>
        <taxon>Rhabditida</taxon>
        <taxon>Rhabditina</taxon>
        <taxon>Rhabditomorpha</taxon>
        <taxon>Strongyloidea</taxon>
        <taxon>Heterorhabditidae</taxon>
        <taxon>Heterorhabditis</taxon>
    </lineage>
</organism>
<proteinExistence type="predicted"/>
<evidence type="ECO:0000313" key="1">
    <source>
        <dbReference type="Proteomes" id="UP000095283"/>
    </source>
</evidence>
<sequence length="198" mass="22491">MSDGMAQASVLSKAVIREGFPDMVLHQATHLDINEDVVRDAIHHGERYDPTLVKLPRRFDPVLFWVKHIRVHGTPVIKRKCDRDEPISATMSSGPLFETNPFVLRFQPHLTLQCTTEMSPWAGKDDVLDTSNEQIANIAPLSPLIDLTFDHIYNDVAHVPRPNAALSLHTLLWTREQDQKYPWTIWEAGSCGISIKYT</sequence>
<accession>A0A1I7XQC2</accession>
<dbReference type="PANTHER" id="PTHR15889:SF2">
    <property type="entry name" value="LARGE RIBOSOMAL SUBUNIT PROTEIN ML37"/>
    <property type="match status" value="1"/>
</dbReference>
<dbReference type="Proteomes" id="UP000095283">
    <property type="component" value="Unplaced"/>
</dbReference>
<keyword evidence="1" id="KW-1185">Reference proteome</keyword>
<evidence type="ECO:0000313" key="2">
    <source>
        <dbReference type="WBParaSite" id="Hba_19670"/>
    </source>
</evidence>
<dbReference type="PANTHER" id="PTHR15889">
    <property type="entry name" value="MITOCHONDRIAL RIBOSOMAL PROTEIN L37"/>
    <property type="match status" value="1"/>
</dbReference>